<dbReference type="InterPro" id="IPR001845">
    <property type="entry name" value="HTH_ArsR_DNA-bd_dom"/>
</dbReference>
<evidence type="ECO:0000256" key="1">
    <source>
        <dbReference type="ARBA" id="ARBA00023015"/>
    </source>
</evidence>
<dbReference type="NCBIfam" id="NF033788">
    <property type="entry name" value="HTH_metalloreg"/>
    <property type="match status" value="1"/>
</dbReference>
<evidence type="ECO:0000313" key="6">
    <source>
        <dbReference type="Proteomes" id="UP000001411"/>
    </source>
</evidence>
<accession>A0A0H2VIW6</accession>
<evidence type="ECO:0000256" key="2">
    <source>
        <dbReference type="ARBA" id="ARBA00023125"/>
    </source>
</evidence>
<dbReference type="SUPFAM" id="SSF46785">
    <property type="entry name" value="Winged helix' DNA-binding domain"/>
    <property type="match status" value="1"/>
</dbReference>
<sequence length="120" mass="13512">MLECEFSMSGYHINVESNQDTLIKVTHIFKALSDFNRVRIMEFLENGEASVGHISHSLNMTQSNVSHQLKLLKSTHLVKSKRQGQSMIYSIDDIHVSTLLKQAIHHAKHPSEGGISNDKS</sequence>
<dbReference type="InterPro" id="IPR011991">
    <property type="entry name" value="ArsR-like_HTH"/>
</dbReference>
<dbReference type="OrthoDB" id="9794330at2"/>
<dbReference type="Pfam" id="PF01022">
    <property type="entry name" value="HTH_5"/>
    <property type="match status" value="1"/>
</dbReference>
<keyword evidence="3" id="KW-0804">Transcription</keyword>
<dbReference type="Gene3D" id="1.10.10.10">
    <property type="entry name" value="Winged helix-like DNA-binding domain superfamily/Winged helix DNA-binding domain"/>
    <property type="match status" value="1"/>
</dbReference>
<dbReference type="HOGENOM" id="CLU_097806_7_4_9"/>
<dbReference type="Proteomes" id="UP000001411">
    <property type="component" value="Chromosome"/>
</dbReference>
<feature type="domain" description="HTH arsR-type" evidence="4">
    <location>
        <begin position="17"/>
        <end position="111"/>
    </location>
</feature>
<keyword evidence="2" id="KW-0238">DNA-binding</keyword>
<dbReference type="PRINTS" id="PR00778">
    <property type="entry name" value="HTHARSR"/>
</dbReference>
<dbReference type="PATRIC" id="fig|176280.10.peg.1705"/>
<dbReference type="GO" id="GO:0003677">
    <property type="term" value="F:DNA binding"/>
    <property type="evidence" value="ECO:0007669"/>
    <property type="project" value="UniProtKB-KW"/>
</dbReference>
<reference evidence="5 6" key="1">
    <citation type="journal article" date="2003" name="Mol. Microbiol.">
        <title>Genome-based analysis of virulence genes in a non-biofilm-forming Staphylococcus epidermidis strain (ATCC 12228).</title>
        <authorList>
            <person name="Zhang Y.Q."/>
            <person name="Ren S.X."/>
            <person name="Li H.L."/>
            <person name="Wang Y.X."/>
            <person name="Fu G."/>
            <person name="Yang J."/>
            <person name="Qin Z.Q."/>
            <person name="Miao Y.G."/>
            <person name="Wang W.Y."/>
            <person name="Chen R.S."/>
            <person name="Shen Y."/>
            <person name="Chen Z."/>
            <person name="Yuan Z.H."/>
            <person name="Zhao G.P."/>
            <person name="Qu D."/>
            <person name="Danchin A."/>
            <person name="Wen Y.M."/>
        </authorList>
    </citation>
    <scope>NUCLEOTIDE SEQUENCE [LARGE SCALE GENOMIC DNA]</scope>
    <source>
        <strain evidence="6">ATCC 12228 / FDA PCI 1200</strain>
    </source>
</reference>
<name>A0A0H2VIW6_STAES</name>
<dbReference type="PROSITE" id="PS50987">
    <property type="entry name" value="HTH_ARSR_2"/>
    <property type="match status" value="1"/>
</dbReference>
<dbReference type="InterPro" id="IPR051011">
    <property type="entry name" value="Metal_resp_trans_reg"/>
</dbReference>
<dbReference type="InterPro" id="IPR036388">
    <property type="entry name" value="WH-like_DNA-bd_sf"/>
</dbReference>
<dbReference type="KEGG" id="sep:SE_1746"/>
<evidence type="ECO:0000259" key="4">
    <source>
        <dbReference type="PROSITE" id="PS50987"/>
    </source>
</evidence>
<dbReference type="eggNOG" id="COG0640">
    <property type="taxonomic scope" value="Bacteria"/>
</dbReference>
<evidence type="ECO:0000313" key="5">
    <source>
        <dbReference type="EMBL" id="AAO05345.1"/>
    </source>
</evidence>
<gene>
    <name evidence="5" type="ordered locus">SE_1746</name>
</gene>
<organism evidence="5 6">
    <name type="scientific">Staphylococcus epidermidis (strain ATCC 12228 / FDA PCI 1200)</name>
    <dbReference type="NCBI Taxonomy" id="176280"/>
    <lineage>
        <taxon>Bacteria</taxon>
        <taxon>Bacillati</taxon>
        <taxon>Bacillota</taxon>
        <taxon>Bacilli</taxon>
        <taxon>Bacillales</taxon>
        <taxon>Staphylococcaceae</taxon>
        <taxon>Staphylococcus</taxon>
    </lineage>
</organism>
<dbReference type="EMBL" id="AE015929">
    <property type="protein sequence ID" value="AAO05345.1"/>
    <property type="molecule type" value="Genomic_DNA"/>
</dbReference>
<dbReference type="PANTHER" id="PTHR43132">
    <property type="entry name" value="ARSENICAL RESISTANCE OPERON REPRESSOR ARSR-RELATED"/>
    <property type="match status" value="1"/>
</dbReference>
<dbReference type="InterPro" id="IPR036390">
    <property type="entry name" value="WH_DNA-bd_sf"/>
</dbReference>
<dbReference type="PANTHER" id="PTHR43132:SF6">
    <property type="entry name" value="HTH-TYPE TRANSCRIPTIONAL REPRESSOR CZRA"/>
    <property type="match status" value="1"/>
</dbReference>
<dbReference type="SMART" id="SM00418">
    <property type="entry name" value="HTH_ARSR"/>
    <property type="match status" value="1"/>
</dbReference>
<dbReference type="CDD" id="cd00090">
    <property type="entry name" value="HTH_ARSR"/>
    <property type="match status" value="1"/>
</dbReference>
<evidence type="ECO:0000256" key="3">
    <source>
        <dbReference type="ARBA" id="ARBA00023163"/>
    </source>
</evidence>
<dbReference type="AlphaFoldDB" id="A0A0H2VIW6"/>
<protein>
    <submittedName>
        <fullName evidence="5">Repressor protein</fullName>
    </submittedName>
</protein>
<keyword evidence="1" id="KW-0805">Transcription regulation</keyword>
<proteinExistence type="predicted"/>
<dbReference type="GO" id="GO:0003700">
    <property type="term" value="F:DNA-binding transcription factor activity"/>
    <property type="evidence" value="ECO:0007669"/>
    <property type="project" value="InterPro"/>
</dbReference>